<evidence type="ECO:0000313" key="8">
    <source>
        <dbReference type="Proteomes" id="UP000198510"/>
    </source>
</evidence>
<evidence type="ECO:0000256" key="5">
    <source>
        <dbReference type="SAM" id="Phobius"/>
    </source>
</evidence>
<feature type="transmembrane region" description="Helical" evidence="5">
    <location>
        <begin position="248"/>
        <end position="269"/>
    </location>
</feature>
<dbReference type="EMBL" id="FNFO01000009">
    <property type="protein sequence ID" value="SDL98928.1"/>
    <property type="molecule type" value="Genomic_DNA"/>
</dbReference>
<feature type="transmembrane region" description="Helical" evidence="5">
    <location>
        <begin position="361"/>
        <end position="380"/>
    </location>
</feature>
<accession>A0A1G9PJE6</accession>
<dbReference type="STRING" id="1075417.SAMN05421823_109216"/>
<sequence>MFFTTAQVSISRRTHRFAVGAFFFLQGFLFASWASRIPIIQQQLGLSDGALGSILLALPMGLMTSLPLSGWLVGRFGSATILRIVAPLYALVLPLIGLVHHPWQLVGALFLFGTVGNIHNIAVNTQAVGVEELYQRSIMSSFHGLWSLAGFTAAALGSYFISLDLSTFTHFCINGAIALILMLLSQNSIMARDINQGTDQPLFAWPDRTLMQLSIVAFCSMICEGTMFDWSGVYFHKEVHAPESLTTLGYVAFMSTMAGGRFVGDWLAARIGTKRLVQTNGLLITTGLLVSVFFPYLVTATIGFLLVGMGVSTIVPLVYGAAGRSKTMSPGMALAAVSSVGFLGFLLGPPLIGFIAEAASLRWSFALVAVLGLCNSFLIGRVKT</sequence>
<proteinExistence type="predicted"/>
<dbReference type="InterPro" id="IPR036259">
    <property type="entry name" value="MFS_trans_sf"/>
</dbReference>
<evidence type="ECO:0000256" key="4">
    <source>
        <dbReference type="ARBA" id="ARBA00023136"/>
    </source>
</evidence>
<dbReference type="InterPro" id="IPR051788">
    <property type="entry name" value="MFS_Transporter"/>
</dbReference>
<feature type="transmembrane region" description="Helical" evidence="5">
    <location>
        <begin position="50"/>
        <end position="73"/>
    </location>
</feature>
<dbReference type="GO" id="GO:0016020">
    <property type="term" value="C:membrane"/>
    <property type="evidence" value="ECO:0007669"/>
    <property type="project" value="UniProtKB-SubCell"/>
</dbReference>
<dbReference type="CDD" id="cd17393">
    <property type="entry name" value="MFS_MosC_like"/>
    <property type="match status" value="1"/>
</dbReference>
<evidence type="ECO:0000259" key="6">
    <source>
        <dbReference type="PROSITE" id="PS50850"/>
    </source>
</evidence>
<keyword evidence="3 5" id="KW-1133">Transmembrane helix</keyword>
<dbReference type="PANTHER" id="PTHR23514">
    <property type="entry name" value="BYPASS OF STOP CODON PROTEIN 6"/>
    <property type="match status" value="1"/>
</dbReference>
<keyword evidence="8" id="KW-1185">Reference proteome</keyword>
<keyword evidence="4 5" id="KW-0472">Membrane</keyword>
<gene>
    <name evidence="7" type="ORF">SAMN05421823_109216</name>
</gene>
<dbReference type="Pfam" id="PF07690">
    <property type="entry name" value="MFS_1"/>
    <property type="match status" value="1"/>
</dbReference>
<feature type="transmembrane region" description="Helical" evidence="5">
    <location>
        <begin position="304"/>
        <end position="322"/>
    </location>
</feature>
<dbReference type="SUPFAM" id="SSF103473">
    <property type="entry name" value="MFS general substrate transporter"/>
    <property type="match status" value="1"/>
</dbReference>
<dbReference type="GO" id="GO:0022857">
    <property type="term" value="F:transmembrane transporter activity"/>
    <property type="evidence" value="ECO:0007669"/>
    <property type="project" value="InterPro"/>
</dbReference>
<feature type="transmembrane region" description="Helical" evidence="5">
    <location>
        <begin position="334"/>
        <end position="355"/>
    </location>
</feature>
<comment type="subcellular location">
    <subcellularLocation>
        <location evidence="1">Membrane</location>
        <topology evidence="1">Multi-pass membrane protein</topology>
    </subcellularLocation>
</comment>
<evidence type="ECO:0000256" key="1">
    <source>
        <dbReference type="ARBA" id="ARBA00004141"/>
    </source>
</evidence>
<dbReference type="InterPro" id="IPR011701">
    <property type="entry name" value="MFS"/>
</dbReference>
<dbReference type="OrthoDB" id="9809599at2"/>
<feature type="transmembrane region" description="Helical" evidence="5">
    <location>
        <begin position="210"/>
        <end position="228"/>
    </location>
</feature>
<feature type="transmembrane region" description="Helical" evidence="5">
    <location>
        <begin position="144"/>
        <end position="162"/>
    </location>
</feature>
<feature type="transmembrane region" description="Helical" evidence="5">
    <location>
        <begin position="80"/>
        <end position="99"/>
    </location>
</feature>
<protein>
    <submittedName>
        <fullName evidence="7">Fucose permease</fullName>
    </submittedName>
</protein>
<feature type="transmembrane region" description="Helical" evidence="5">
    <location>
        <begin position="105"/>
        <end position="123"/>
    </location>
</feature>
<dbReference type="PROSITE" id="PS50850">
    <property type="entry name" value="MFS"/>
    <property type="match status" value="1"/>
</dbReference>
<feature type="domain" description="Major facilitator superfamily (MFS) profile" evidence="6">
    <location>
        <begin position="209"/>
        <end position="384"/>
    </location>
</feature>
<dbReference type="Proteomes" id="UP000198510">
    <property type="component" value="Unassembled WGS sequence"/>
</dbReference>
<name>A0A1G9PJE6_9BACT</name>
<evidence type="ECO:0000313" key="7">
    <source>
        <dbReference type="EMBL" id="SDL98928.1"/>
    </source>
</evidence>
<evidence type="ECO:0000256" key="2">
    <source>
        <dbReference type="ARBA" id="ARBA00022692"/>
    </source>
</evidence>
<dbReference type="Gene3D" id="1.20.1250.20">
    <property type="entry name" value="MFS general substrate transporter like domains"/>
    <property type="match status" value="2"/>
</dbReference>
<dbReference type="AlphaFoldDB" id="A0A1G9PJE6"/>
<keyword evidence="2 5" id="KW-0812">Transmembrane</keyword>
<dbReference type="PANTHER" id="PTHR23514:SF13">
    <property type="entry name" value="INNER MEMBRANE PROTEIN YBJJ"/>
    <property type="match status" value="1"/>
</dbReference>
<organism evidence="7 8">
    <name type="scientific">Catalinimonas alkaloidigena</name>
    <dbReference type="NCBI Taxonomy" id="1075417"/>
    <lineage>
        <taxon>Bacteria</taxon>
        <taxon>Pseudomonadati</taxon>
        <taxon>Bacteroidota</taxon>
        <taxon>Cytophagia</taxon>
        <taxon>Cytophagales</taxon>
        <taxon>Catalimonadaceae</taxon>
        <taxon>Catalinimonas</taxon>
    </lineage>
</organism>
<dbReference type="RefSeq" id="WP_089685801.1">
    <property type="nucleotide sequence ID" value="NZ_FNFO01000009.1"/>
</dbReference>
<evidence type="ECO:0000256" key="3">
    <source>
        <dbReference type="ARBA" id="ARBA00022989"/>
    </source>
</evidence>
<feature type="transmembrane region" description="Helical" evidence="5">
    <location>
        <begin position="168"/>
        <end position="189"/>
    </location>
</feature>
<reference evidence="7 8" key="1">
    <citation type="submission" date="2016-10" db="EMBL/GenBank/DDBJ databases">
        <authorList>
            <person name="de Groot N.N."/>
        </authorList>
    </citation>
    <scope>NUCLEOTIDE SEQUENCE [LARGE SCALE GENOMIC DNA]</scope>
    <source>
        <strain evidence="7 8">DSM 25186</strain>
    </source>
</reference>
<feature type="transmembrane region" description="Helical" evidence="5">
    <location>
        <begin position="281"/>
        <end position="298"/>
    </location>
</feature>
<dbReference type="InterPro" id="IPR020846">
    <property type="entry name" value="MFS_dom"/>
</dbReference>